<organism evidence="3 4">
    <name type="scientific">Paraburkholderia graminis</name>
    <dbReference type="NCBI Taxonomy" id="60548"/>
    <lineage>
        <taxon>Bacteria</taxon>
        <taxon>Pseudomonadati</taxon>
        <taxon>Pseudomonadota</taxon>
        <taxon>Betaproteobacteria</taxon>
        <taxon>Burkholderiales</taxon>
        <taxon>Burkholderiaceae</taxon>
        <taxon>Paraburkholderia</taxon>
    </lineage>
</organism>
<dbReference type="AlphaFoldDB" id="A0ABD5CJB4"/>
<feature type="chain" id="PRO_5044805312" description="DUF4148 domain-containing protein" evidence="2">
    <location>
        <begin position="22"/>
        <end position="107"/>
    </location>
</feature>
<evidence type="ECO:0000256" key="2">
    <source>
        <dbReference type="SAM" id="SignalP"/>
    </source>
</evidence>
<comment type="caution">
    <text evidence="3">The sequence shown here is derived from an EMBL/GenBank/DDBJ whole genome shotgun (WGS) entry which is preliminary data.</text>
</comment>
<feature type="compositionally biased region" description="Polar residues" evidence="1">
    <location>
        <begin position="87"/>
        <end position="101"/>
    </location>
</feature>
<dbReference type="EMBL" id="JAVIZN010000002">
    <property type="protein sequence ID" value="MDR6205399.1"/>
    <property type="molecule type" value="Genomic_DNA"/>
</dbReference>
<dbReference type="InterPro" id="IPR025421">
    <property type="entry name" value="DUF4148"/>
</dbReference>
<dbReference type="RefSeq" id="WP_310033112.1">
    <property type="nucleotide sequence ID" value="NZ_JAVIZN010000002.1"/>
</dbReference>
<name>A0ABD5CJB4_9BURK</name>
<protein>
    <recommendedName>
        <fullName evidence="5">DUF4148 domain-containing protein</fullName>
    </recommendedName>
</protein>
<reference evidence="3 4" key="1">
    <citation type="submission" date="2023-08" db="EMBL/GenBank/DDBJ databases">
        <title>Genome sequencing of plant associated microbes to promote plant fitness in Sorghum bicolor and Oryza sativa.</title>
        <authorList>
            <person name="Coleman-Derr D."/>
        </authorList>
    </citation>
    <scope>NUCLEOTIDE SEQUENCE [LARGE SCALE GENOMIC DNA]</scope>
    <source>
        <strain evidence="3 4">SLBN-33</strain>
    </source>
</reference>
<feature type="signal peptide" evidence="2">
    <location>
        <begin position="1"/>
        <end position="21"/>
    </location>
</feature>
<dbReference type="Pfam" id="PF13663">
    <property type="entry name" value="DUF4148"/>
    <property type="match status" value="1"/>
</dbReference>
<feature type="region of interest" description="Disordered" evidence="1">
    <location>
        <begin position="65"/>
        <end position="107"/>
    </location>
</feature>
<keyword evidence="2" id="KW-0732">Signal</keyword>
<accession>A0ABD5CJB4</accession>
<evidence type="ECO:0000256" key="1">
    <source>
        <dbReference type="SAM" id="MobiDB-lite"/>
    </source>
</evidence>
<evidence type="ECO:0000313" key="4">
    <source>
        <dbReference type="Proteomes" id="UP001245184"/>
    </source>
</evidence>
<dbReference type="Proteomes" id="UP001245184">
    <property type="component" value="Unassembled WGS sequence"/>
</dbReference>
<proteinExistence type="predicted"/>
<sequence>MKSLRAVVIVAVLATPLSSFAQQSNVPVTRAQVRAEVVQLEKEGDNPAKRDEAHYPTDIQAVESRVAAGHSSAQANTQGVGGVPSGAVQSGQRTSVATRANTLFAHH</sequence>
<evidence type="ECO:0008006" key="5">
    <source>
        <dbReference type="Google" id="ProtNLM"/>
    </source>
</evidence>
<gene>
    <name evidence="3" type="ORF">QF025_004119</name>
</gene>
<evidence type="ECO:0000313" key="3">
    <source>
        <dbReference type="EMBL" id="MDR6205399.1"/>
    </source>
</evidence>